<dbReference type="KEGG" id="mym:A176_007743"/>
<feature type="transmembrane region" description="Helical" evidence="6">
    <location>
        <begin position="424"/>
        <end position="443"/>
    </location>
</feature>
<evidence type="ECO:0000256" key="3">
    <source>
        <dbReference type="ARBA" id="ARBA00022692"/>
    </source>
</evidence>
<dbReference type="KEGG" id="mym:A176_000006"/>
<dbReference type="STRING" id="1297742.A176_000006"/>
<organism evidence="8 10">
    <name type="scientific">Pseudomyxococcus hansupus</name>
    <dbReference type="NCBI Taxonomy" id="1297742"/>
    <lineage>
        <taxon>Bacteria</taxon>
        <taxon>Pseudomonadati</taxon>
        <taxon>Myxococcota</taxon>
        <taxon>Myxococcia</taxon>
        <taxon>Myxococcales</taxon>
        <taxon>Cystobacterineae</taxon>
        <taxon>Myxococcaceae</taxon>
        <taxon>Pseudomyxococcus</taxon>
    </lineage>
</organism>
<comment type="subcellular location">
    <subcellularLocation>
        <location evidence="1">Cell membrane</location>
        <topology evidence="1">Multi-pass membrane protein</topology>
    </subcellularLocation>
</comment>
<dbReference type="Proteomes" id="UP000009026">
    <property type="component" value="Chromosome"/>
</dbReference>
<evidence type="ECO:0000313" key="8">
    <source>
        <dbReference type="EMBL" id="AKQ63094.1"/>
    </source>
</evidence>
<dbReference type="InterPro" id="IPR051211">
    <property type="entry name" value="PG_lysyltransferase"/>
</dbReference>
<sequence>MSNRHPRERVLALLRLYGWNATSFQVLQPIYHYWFDPAGDACVAYVDTGGAWVAAGAPIASQERLAAVAEGFHAAARAAGRRVCFFATEARFHEHVPMASLSIGEQPVWDPANWDAVVRGSRSLREQLRRARARGVTVREVPAAELENPRNPVSWAVAQLKRRWLLFRRMAPMGFLVKLHPDDFARERHAFLAEVGGKVVGFLSVVPVYARDGWFLQDLLRTADAPNGTSESLVDAAMRAAADRGRRYVTLGLAPLSGPVRPWLRLARTCGRPLFDFEGLRAFKAKFRPDAWVPLLLSYPTPRGGLLAVYDALRAFAQGSLLRFGVATLLRRPRLLVHALAVLLVPWTVLLALPATARWFPSVQVQWAWVLFDVGLTVGLFSLVRRWRDSLATALGVLTAADACLTFAQAVTYNVPLAQGLLDGAIITLAVLAPAAASGLLFASRDLSLPGR</sequence>
<evidence type="ECO:0000256" key="2">
    <source>
        <dbReference type="ARBA" id="ARBA00022475"/>
    </source>
</evidence>
<protein>
    <submittedName>
        <fullName evidence="9">Membrane protein, putative</fullName>
    </submittedName>
</protein>
<dbReference type="PATRIC" id="fig|1297742.4.peg.6"/>
<proteinExistence type="predicted"/>
<keyword evidence="4 6" id="KW-1133">Transmembrane helix</keyword>
<keyword evidence="10" id="KW-1185">Reference proteome</keyword>
<feature type="transmembrane region" description="Helical" evidence="6">
    <location>
        <begin position="335"/>
        <end position="355"/>
    </location>
</feature>
<dbReference type="SUPFAM" id="SSF55729">
    <property type="entry name" value="Acyl-CoA N-acyltransferases (Nat)"/>
    <property type="match status" value="1"/>
</dbReference>
<feature type="domain" description="Phosphatidylglycerol lysyltransferase C-terminal" evidence="7">
    <location>
        <begin position="15"/>
        <end position="294"/>
    </location>
</feature>
<dbReference type="InterPro" id="IPR024320">
    <property type="entry name" value="LPG_synthase_C"/>
</dbReference>
<dbReference type="GO" id="GO:0016755">
    <property type="term" value="F:aminoacyltransferase activity"/>
    <property type="evidence" value="ECO:0007669"/>
    <property type="project" value="TreeGrafter"/>
</dbReference>
<dbReference type="RefSeq" id="WP_226994117.1">
    <property type="nucleotide sequence ID" value="NZ_CP012109.1"/>
</dbReference>
<evidence type="ECO:0000256" key="1">
    <source>
        <dbReference type="ARBA" id="ARBA00004651"/>
    </source>
</evidence>
<evidence type="ECO:0000256" key="6">
    <source>
        <dbReference type="SAM" id="Phobius"/>
    </source>
</evidence>
<evidence type="ECO:0000313" key="10">
    <source>
        <dbReference type="Proteomes" id="UP000009026"/>
    </source>
</evidence>
<dbReference type="InterPro" id="IPR016181">
    <property type="entry name" value="Acyl_CoA_acyltransferase"/>
</dbReference>
<reference evidence="8 10" key="1">
    <citation type="journal article" date="2016" name="PLoS ONE">
        <title>Complete Genome Sequence and Comparative Genomics of a Novel Myxobacterium Myxococcus hansupus.</title>
        <authorList>
            <person name="Sharma G."/>
            <person name="Narwani T."/>
            <person name="Subramanian S."/>
        </authorList>
    </citation>
    <scope>NUCLEOTIDE SEQUENCE [LARGE SCALE GENOMIC DNA]</scope>
    <source>
        <strain evidence="10">mixupus</strain>
        <strain evidence="8">Mixupus</strain>
    </source>
</reference>
<name>A0A0H4WK49_9BACT</name>
<dbReference type="PANTHER" id="PTHR34697:SF2">
    <property type="entry name" value="PHOSPHATIDYLGLYCEROL LYSYLTRANSFERASE"/>
    <property type="match status" value="1"/>
</dbReference>
<evidence type="ECO:0000256" key="5">
    <source>
        <dbReference type="ARBA" id="ARBA00023136"/>
    </source>
</evidence>
<dbReference type="GO" id="GO:0055091">
    <property type="term" value="P:phospholipid homeostasis"/>
    <property type="evidence" value="ECO:0007669"/>
    <property type="project" value="TreeGrafter"/>
</dbReference>
<feature type="transmembrane region" description="Helical" evidence="6">
    <location>
        <begin position="391"/>
        <end position="412"/>
    </location>
</feature>
<keyword evidence="2" id="KW-1003">Cell membrane</keyword>
<keyword evidence="3 6" id="KW-0812">Transmembrane</keyword>
<dbReference type="Pfam" id="PF09924">
    <property type="entry name" value="LPG_synthase_C"/>
    <property type="match status" value="1"/>
</dbReference>
<dbReference type="AlphaFoldDB" id="A0A0H4WK49"/>
<dbReference type="PANTHER" id="PTHR34697">
    <property type="entry name" value="PHOSPHATIDYLGLYCEROL LYSYLTRANSFERASE"/>
    <property type="match status" value="1"/>
</dbReference>
<keyword evidence="5 6" id="KW-0472">Membrane</keyword>
<accession>A0A0H4WK49</accession>
<dbReference type="EMBL" id="CP012109">
    <property type="protein sequence ID" value="AKQ63094.1"/>
    <property type="molecule type" value="Genomic_DNA"/>
</dbReference>
<gene>
    <name evidence="8" type="ORF">A176_000006</name>
    <name evidence="9" type="ORF">A176_007743</name>
</gene>
<dbReference type="GO" id="GO:0005886">
    <property type="term" value="C:plasma membrane"/>
    <property type="evidence" value="ECO:0007669"/>
    <property type="project" value="UniProtKB-SubCell"/>
</dbReference>
<evidence type="ECO:0000259" key="7">
    <source>
        <dbReference type="Pfam" id="PF09924"/>
    </source>
</evidence>
<evidence type="ECO:0000256" key="4">
    <source>
        <dbReference type="ARBA" id="ARBA00022989"/>
    </source>
</evidence>
<dbReference type="eggNOG" id="COG2898">
    <property type="taxonomic scope" value="Bacteria"/>
</dbReference>
<evidence type="ECO:0000313" key="9">
    <source>
        <dbReference type="EMBL" id="AKQ70831.1"/>
    </source>
</evidence>
<dbReference type="EMBL" id="CP012109">
    <property type="protein sequence ID" value="AKQ70831.1"/>
    <property type="molecule type" value="Genomic_DNA"/>
</dbReference>
<feature type="transmembrane region" description="Helical" evidence="6">
    <location>
        <begin position="367"/>
        <end position="384"/>
    </location>
</feature>